<dbReference type="HOGENOM" id="CLU_2424127_0_0_9"/>
<dbReference type="EMBL" id="CP011114">
    <property type="protein sequence ID" value="AKG37247.1"/>
    <property type="molecule type" value="Genomic_DNA"/>
</dbReference>
<sequence>MRLVMLTHGGTHDIELLEYSIRPIVIRQTDLRPSDRAGRHLAFYVEDIETVTEQLKQRDDIRLLGALQKEVVGGSIDGTDWVYNDVVGIGP</sequence>
<gene>
    <name evidence="1" type="ORF">VK70_24395</name>
</gene>
<dbReference type="AlphaFoldDB" id="A0A0F7FEZ4"/>
<evidence type="ECO:0000313" key="1">
    <source>
        <dbReference type="EMBL" id="AKG37247.1"/>
    </source>
</evidence>
<dbReference type="InterPro" id="IPR029068">
    <property type="entry name" value="Glyas_Bleomycin-R_OHBP_Dase"/>
</dbReference>
<reference evidence="1 2" key="1">
    <citation type="submission" date="2015-03" db="EMBL/GenBank/DDBJ databases">
        <authorList>
            <person name="Abdul Halim M."/>
        </authorList>
    </citation>
    <scope>NUCLEOTIDE SEQUENCE [LARGE SCALE GENOMIC DNA]</scope>
    <source>
        <strain evidence="1 2">ATCC 35681</strain>
    </source>
</reference>
<name>A0A0F7FEZ4_PAEDU</name>
<organism evidence="1 2">
    <name type="scientific">Paenibacillus durus ATCC 35681</name>
    <dbReference type="NCBI Taxonomy" id="1333534"/>
    <lineage>
        <taxon>Bacteria</taxon>
        <taxon>Bacillati</taxon>
        <taxon>Bacillota</taxon>
        <taxon>Bacilli</taxon>
        <taxon>Bacillales</taxon>
        <taxon>Paenibacillaceae</taxon>
        <taxon>Paenibacillus</taxon>
    </lineage>
</organism>
<reference evidence="1 2" key="2">
    <citation type="journal article" date="2016" name="Genome Announc.">
        <title>Genome Sequence of a Gram-Positive Diazotroph, Paenibacillus durus Type Strain ATCC 35681.</title>
        <authorList>
            <person name="Halim M.A."/>
            <person name="Rahman A.Y."/>
            <person name="Sim K.S."/>
            <person name="Yam H.C."/>
            <person name="Rahim A.A."/>
            <person name="Ghazali A.H."/>
            <person name="Najimudin N."/>
        </authorList>
    </citation>
    <scope>NUCLEOTIDE SEQUENCE [LARGE SCALE GENOMIC DNA]</scope>
    <source>
        <strain evidence="1 2">ATCC 35681</strain>
    </source>
</reference>
<proteinExistence type="predicted"/>
<accession>A0A0F7FEZ4</accession>
<dbReference type="PATRIC" id="fig|1333534.5.peg.5328"/>
<dbReference type="RefSeq" id="WP_025695787.1">
    <property type="nucleotide sequence ID" value="NZ_ASQQ01000370.1"/>
</dbReference>
<evidence type="ECO:0000313" key="2">
    <source>
        <dbReference type="Proteomes" id="UP000034189"/>
    </source>
</evidence>
<dbReference type="SUPFAM" id="SSF54593">
    <property type="entry name" value="Glyoxalase/Bleomycin resistance protein/Dihydroxybiphenyl dioxygenase"/>
    <property type="match status" value="1"/>
</dbReference>
<dbReference type="Proteomes" id="UP000034189">
    <property type="component" value="Chromosome"/>
</dbReference>
<protein>
    <submittedName>
        <fullName evidence="1">Uncharacterized protein</fullName>
    </submittedName>
</protein>
<dbReference type="OrthoDB" id="9795618at2"/>
<dbReference type="Gene3D" id="3.10.180.10">
    <property type="entry name" value="2,3-Dihydroxybiphenyl 1,2-Dioxygenase, domain 1"/>
    <property type="match status" value="1"/>
</dbReference>